<gene>
    <name evidence="3" type="ORF">NK718_21075</name>
</gene>
<keyword evidence="4" id="KW-1185">Reference proteome</keyword>
<evidence type="ECO:0000256" key="2">
    <source>
        <dbReference type="SAM" id="SignalP"/>
    </source>
</evidence>
<feature type="region of interest" description="Disordered" evidence="1">
    <location>
        <begin position="54"/>
        <end position="159"/>
    </location>
</feature>
<comment type="caution">
    <text evidence="3">The sequence shown here is derived from an EMBL/GenBank/DDBJ whole genome shotgun (WGS) entry which is preliminary data.</text>
</comment>
<dbReference type="Proteomes" id="UP001205890">
    <property type="component" value="Unassembled WGS sequence"/>
</dbReference>
<reference evidence="3 4" key="1">
    <citation type="submission" date="2022-07" db="EMBL/GenBank/DDBJ databases">
        <authorList>
            <person name="Li W.-J."/>
            <person name="Deng Q.-Q."/>
        </authorList>
    </citation>
    <scope>NUCLEOTIDE SEQUENCE [LARGE SCALE GENOMIC DNA]</scope>
    <source>
        <strain evidence="3 4">SYSU M60028</strain>
    </source>
</reference>
<evidence type="ECO:0000313" key="4">
    <source>
        <dbReference type="Proteomes" id="UP001205890"/>
    </source>
</evidence>
<evidence type="ECO:0000313" key="3">
    <source>
        <dbReference type="EMBL" id="MCP8941025.1"/>
    </source>
</evidence>
<proteinExistence type="predicted"/>
<accession>A0ABT1LHP5</accession>
<keyword evidence="2" id="KW-0732">Signal</keyword>
<feature type="signal peptide" evidence="2">
    <location>
        <begin position="1"/>
        <end position="20"/>
    </location>
</feature>
<sequence>MRPAKLHMGAAALIVAPVLAALALLPAAQRTSGGSETPAPQAGTGLAGAGLVTAAEAREAPAPQVPAIAPAPAETEKRTVRVILDSPFGPPPDVVVTTEPAKPPVYAPEPGKSHARLAEAAPDPQEKPRPKKKKKPRRAPGLEQFAGPALSSPFFAFTR</sequence>
<evidence type="ECO:0000256" key="1">
    <source>
        <dbReference type="SAM" id="MobiDB-lite"/>
    </source>
</evidence>
<feature type="chain" id="PRO_5046429098" evidence="2">
    <location>
        <begin position="21"/>
        <end position="159"/>
    </location>
</feature>
<dbReference type="EMBL" id="JANCLU010000033">
    <property type="protein sequence ID" value="MCP8941025.1"/>
    <property type="molecule type" value="Genomic_DNA"/>
</dbReference>
<organism evidence="3 4">
    <name type="scientific">Alsobacter ponti</name>
    <dbReference type="NCBI Taxonomy" id="2962936"/>
    <lineage>
        <taxon>Bacteria</taxon>
        <taxon>Pseudomonadati</taxon>
        <taxon>Pseudomonadota</taxon>
        <taxon>Alphaproteobacteria</taxon>
        <taxon>Hyphomicrobiales</taxon>
        <taxon>Alsobacteraceae</taxon>
        <taxon>Alsobacter</taxon>
    </lineage>
</organism>
<protein>
    <submittedName>
        <fullName evidence="3">Uncharacterized protein</fullName>
    </submittedName>
</protein>
<feature type="compositionally biased region" description="Low complexity" evidence="1">
    <location>
        <begin position="54"/>
        <end position="73"/>
    </location>
</feature>
<dbReference type="RefSeq" id="WP_254746427.1">
    <property type="nucleotide sequence ID" value="NZ_JANCLU010000033.1"/>
</dbReference>
<feature type="compositionally biased region" description="Basic residues" evidence="1">
    <location>
        <begin position="129"/>
        <end position="138"/>
    </location>
</feature>
<name>A0ABT1LHP5_9HYPH</name>